<gene>
    <name evidence="2" type="ORF">AB205_0055690</name>
</gene>
<sequence>MLNFVSSLMFWYVFQNTVVNLNIVNKVYFCKNMPLITLKQNKYFYPKKFYLKKKNKKFKKMHLSMCTQ</sequence>
<evidence type="ECO:0000313" key="2">
    <source>
        <dbReference type="EMBL" id="PIO36834.1"/>
    </source>
</evidence>
<organism evidence="2 3">
    <name type="scientific">Aquarana catesbeiana</name>
    <name type="common">American bullfrog</name>
    <name type="synonym">Rana catesbeiana</name>
    <dbReference type="NCBI Taxonomy" id="8400"/>
    <lineage>
        <taxon>Eukaryota</taxon>
        <taxon>Metazoa</taxon>
        <taxon>Chordata</taxon>
        <taxon>Craniata</taxon>
        <taxon>Vertebrata</taxon>
        <taxon>Euteleostomi</taxon>
        <taxon>Amphibia</taxon>
        <taxon>Batrachia</taxon>
        <taxon>Anura</taxon>
        <taxon>Neobatrachia</taxon>
        <taxon>Ranoidea</taxon>
        <taxon>Ranidae</taxon>
        <taxon>Aquarana</taxon>
    </lineage>
</organism>
<keyword evidence="3" id="KW-1185">Reference proteome</keyword>
<dbReference type="AlphaFoldDB" id="A0A2G9S9S6"/>
<feature type="chain" id="PRO_5013950342" evidence="1">
    <location>
        <begin position="16"/>
        <end position="68"/>
    </location>
</feature>
<evidence type="ECO:0000313" key="3">
    <source>
        <dbReference type="Proteomes" id="UP000228934"/>
    </source>
</evidence>
<protein>
    <submittedName>
        <fullName evidence="2">Uncharacterized protein</fullName>
    </submittedName>
</protein>
<feature type="signal peptide" evidence="1">
    <location>
        <begin position="1"/>
        <end position="15"/>
    </location>
</feature>
<evidence type="ECO:0000256" key="1">
    <source>
        <dbReference type="SAM" id="SignalP"/>
    </source>
</evidence>
<reference evidence="3" key="1">
    <citation type="journal article" date="2017" name="Nat. Commun.">
        <title>The North American bullfrog draft genome provides insight into hormonal regulation of long noncoding RNA.</title>
        <authorList>
            <person name="Hammond S.A."/>
            <person name="Warren R.L."/>
            <person name="Vandervalk B.P."/>
            <person name="Kucuk E."/>
            <person name="Khan H."/>
            <person name="Gibb E.A."/>
            <person name="Pandoh P."/>
            <person name="Kirk H."/>
            <person name="Zhao Y."/>
            <person name="Jones M."/>
            <person name="Mungall A.J."/>
            <person name="Coope R."/>
            <person name="Pleasance S."/>
            <person name="Moore R.A."/>
            <person name="Holt R.A."/>
            <person name="Round J.M."/>
            <person name="Ohora S."/>
            <person name="Walle B.V."/>
            <person name="Veldhoen N."/>
            <person name="Helbing C.C."/>
            <person name="Birol I."/>
        </authorList>
    </citation>
    <scope>NUCLEOTIDE SEQUENCE [LARGE SCALE GENOMIC DNA]</scope>
</reference>
<accession>A0A2G9S9S6</accession>
<proteinExistence type="predicted"/>
<dbReference type="EMBL" id="KV926472">
    <property type="protein sequence ID" value="PIO36834.1"/>
    <property type="molecule type" value="Genomic_DNA"/>
</dbReference>
<keyword evidence="1" id="KW-0732">Signal</keyword>
<name>A0A2G9S9S6_AQUCT</name>
<dbReference type="Proteomes" id="UP000228934">
    <property type="component" value="Unassembled WGS sequence"/>
</dbReference>